<reference evidence="3" key="1">
    <citation type="journal article" date="2011" name="Science">
        <title>The plant cell wall-decomposing machinery underlies the functional diversity of forest fungi.</title>
        <authorList>
            <person name="Eastwood D.C."/>
            <person name="Floudas D."/>
            <person name="Binder M."/>
            <person name="Majcherczyk A."/>
            <person name="Schneider P."/>
            <person name="Aerts A."/>
            <person name="Asiegbu F.O."/>
            <person name="Baker S.E."/>
            <person name="Barry K."/>
            <person name="Bendiksby M."/>
            <person name="Blumentritt M."/>
            <person name="Coutinho P.M."/>
            <person name="Cullen D."/>
            <person name="de Vries R.P."/>
            <person name="Gathman A."/>
            <person name="Goodell B."/>
            <person name="Henrissat B."/>
            <person name="Ihrmark K."/>
            <person name="Kauserud H."/>
            <person name="Kohler A."/>
            <person name="LaButti K."/>
            <person name="Lapidus A."/>
            <person name="Lavin J.L."/>
            <person name="Lee Y.-H."/>
            <person name="Lindquist E."/>
            <person name="Lilly W."/>
            <person name="Lucas S."/>
            <person name="Morin E."/>
            <person name="Murat C."/>
            <person name="Oguiza J.A."/>
            <person name="Park J."/>
            <person name="Pisabarro A.G."/>
            <person name="Riley R."/>
            <person name="Rosling A."/>
            <person name="Salamov A."/>
            <person name="Schmidt O."/>
            <person name="Schmutz J."/>
            <person name="Skrede I."/>
            <person name="Stenlid J."/>
            <person name="Wiebenga A."/>
            <person name="Xie X."/>
            <person name="Kuees U."/>
            <person name="Hibbett D.S."/>
            <person name="Hoffmeister D."/>
            <person name="Hoegberg N."/>
            <person name="Martin F."/>
            <person name="Grigoriev I.V."/>
            <person name="Watkinson S.C."/>
        </authorList>
    </citation>
    <scope>NUCLEOTIDE SEQUENCE [LARGE SCALE GENOMIC DNA]</scope>
    <source>
        <strain evidence="3">strain S7.3</strain>
    </source>
</reference>
<dbReference type="AlphaFoldDB" id="F8Q842"/>
<feature type="non-terminal residue" evidence="2">
    <location>
        <position position="1"/>
    </location>
</feature>
<accession>F8Q842</accession>
<proteinExistence type="predicted"/>
<organism evidence="3">
    <name type="scientific">Serpula lacrymans var. lacrymans (strain S7.3)</name>
    <name type="common">Dry rot fungus</name>
    <dbReference type="NCBI Taxonomy" id="936435"/>
    <lineage>
        <taxon>Eukaryota</taxon>
        <taxon>Fungi</taxon>
        <taxon>Dikarya</taxon>
        <taxon>Basidiomycota</taxon>
        <taxon>Agaricomycotina</taxon>
        <taxon>Agaricomycetes</taxon>
        <taxon>Agaricomycetidae</taxon>
        <taxon>Boletales</taxon>
        <taxon>Coniophorineae</taxon>
        <taxon>Serpulaceae</taxon>
        <taxon>Serpula</taxon>
    </lineage>
</organism>
<dbReference type="InParanoid" id="F8Q842"/>
<feature type="region of interest" description="Disordered" evidence="1">
    <location>
        <begin position="46"/>
        <end position="70"/>
    </location>
</feature>
<protein>
    <submittedName>
        <fullName evidence="2">Uncharacterized protein</fullName>
    </submittedName>
</protein>
<evidence type="ECO:0000256" key="1">
    <source>
        <dbReference type="SAM" id="MobiDB-lite"/>
    </source>
</evidence>
<dbReference type="HOGENOM" id="CLU_2892241_0_0_1"/>
<keyword evidence="3" id="KW-1185">Reference proteome</keyword>
<name>F8Q842_SERL3</name>
<sequence length="70" mass="7561">YFLDCRKGAGSVLLHVLSLSRLGAGKQAMTGAFSCFSDLNTLRDRNKGWEGAPPRSGIPSSHRHPSSNFV</sequence>
<dbReference type="EMBL" id="GL945485">
    <property type="protein sequence ID" value="EGN95730.1"/>
    <property type="molecule type" value="Genomic_DNA"/>
</dbReference>
<dbReference type="Proteomes" id="UP000008063">
    <property type="component" value="Unassembled WGS sequence"/>
</dbReference>
<feature type="compositionally biased region" description="Basic residues" evidence="1">
    <location>
        <begin position="61"/>
        <end position="70"/>
    </location>
</feature>
<gene>
    <name evidence="2" type="ORF">SERLA73DRAFT_142632</name>
</gene>
<evidence type="ECO:0000313" key="3">
    <source>
        <dbReference type="Proteomes" id="UP000008063"/>
    </source>
</evidence>
<evidence type="ECO:0000313" key="2">
    <source>
        <dbReference type="EMBL" id="EGN95730.1"/>
    </source>
</evidence>